<dbReference type="EC" id="2.3.2.27" evidence="4"/>
<dbReference type="Pfam" id="PF25333">
    <property type="entry name" value="DUF2921_N"/>
    <property type="match status" value="3"/>
</dbReference>
<accession>A0A5P1ET29</accession>
<dbReference type="Gramene" id="ONK69126">
    <property type="protein sequence ID" value="ONK69126"/>
    <property type="gene ID" value="A4U43_C05F19620"/>
</dbReference>
<dbReference type="PANTHER" id="PTHR33389:SF18">
    <property type="entry name" value="OS01G0677900 PROTEIN"/>
    <property type="match status" value="1"/>
</dbReference>
<name>A0A5P1ET29_ASPOF</name>
<evidence type="ECO:0000256" key="5">
    <source>
        <dbReference type="ARBA" id="ARBA00022679"/>
    </source>
</evidence>
<dbReference type="EMBL" id="CM007385">
    <property type="protein sequence ID" value="ONK69126.1"/>
    <property type="molecule type" value="Genomic_DNA"/>
</dbReference>
<dbReference type="OrthoDB" id="756308at2759"/>
<keyword evidence="11" id="KW-0732">Signal</keyword>
<evidence type="ECO:0000256" key="3">
    <source>
        <dbReference type="ARBA" id="ARBA00004906"/>
    </source>
</evidence>
<protein>
    <recommendedName>
        <fullName evidence="4">RING-type E3 ubiquitin transferase</fullName>
        <ecNumber evidence="4">2.3.2.27</ecNumber>
    </recommendedName>
</protein>
<dbReference type="Pfam" id="PF11145">
    <property type="entry name" value="DUF2921"/>
    <property type="match status" value="1"/>
</dbReference>
<feature type="transmembrane region" description="Helical" evidence="10">
    <location>
        <begin position="643"/>
        <end position="664"/>
    </location>
</feature>
<evidence type="ECO:0000259" key="13">
    <source>
        <dbReference type="Pfam" id="PF25333"/>
    </source>
</evidence>
<evidence type="ECO:0000256" key="10">
    <source>
        <dbReference type="SAM" id="Phobius"/>
    </source>
</evidence>
<dbReference type="InterPro" id="IPR057425">
    <property type="entry name" value="DUF2921_N"/>
</dbReference>
<feature type="transmembrane region" description="Helical" evidence="10">
    <location>
        <begin position="692"/>
        <end position="713"/>
    </location>
</feature>
<feature type="signal peptide" evidence="11">
    <location>
        <begin position="1"/>
        <end position="31"/>
    </location>
</feature>
<comment type="subcellular location">
    <subcellularLocation>
        <location evidence="2">Endomembrane system</location>
        <topology evidence="2">Multi-pass membrane protein</topology>
    </subcellularLocation>
</comment>
<evidence type="ECO:0000256" key="7">
    <source>
        <dbReference type="ARBA" id="ARBA00022786"/>
    </source>
</evidence>
<dbReference type="OMA" id="CAERQKV"/>
<evidence type="ECO:0000256" key="11">
    <source>
        <dbReference type="SAM" id="SignalP"/>
    </source>
</evidence>
<evidence type="ECO:0000256" key="4">
    <source>
        <dbReference type="ARBA" id="ARBA00012483"/>
    </source>
</evidence>
<dbReference type="AlphaFoldDB" id="A0A5P1ET29"/>
<organism evidence="14 15">
    <name type="scientific">Asparagus officinalis</name>
    <name type="common">Garden asparagus</name>
    <dbReference type="NCBI Taxonomy" id="4686"/>
    <lineage>
        <taxon>Eukaryota</taxon>
        <taxon>Viridiplantae</taxon>
        <taxon>Streptophyta</taxon>
        <taxon>Embryophyta</taxon>
        <taxon>Tracheophyta</taxon>
        <taxon>Spermatophyta</taxon>
        <taxon>Magnoliopsida</taxon>
        <taxon>Liliopsida</taxon>
        <taxon>Asparagales</taxon>
        <taxon>Asparagaceae</taxon>
        <taxon>Asparagoideae</taxon>
        <taxon>Asparagus</taxon>
    </lineage>
</organism>
<evidence type="ECO:0000256" key="6">
    <source>
        <dbReference type="ARBA" id="ARBA00022692"/>
    </source>
</evidence>
<sequence>MSTPRLEISRVRVSSILFLFSFSILTSPASSSKIPYSAHCSSLVAESPPTTPSSTPTLAFRFSAGYFTGGDRILASDPNSTFRIPKSLSFRPRSLHKTLTPTTLQIAGTLVFRGGGIRVSNHHRGLRLRISPRNPRSFAQRGRVSFDLDGFWTESSGKLCMVGTGVARSAEGLALELSAVFKLNYPNSSNILTSVVSGVVESLDDVNSLNYFDPIRVLAYVQKDYEFTKVPAAVGSCSAVKVDEELLGFEHNDTCAYLNTLSMQKFRLKYGESCFDPICGSPRQDFGLSTNFIGLNGVQCSEDGRLRMYFFLANGENFGVTKIMDPLKTLVAEGVWDHEKKRLCLVACHILNFSTSSSQEVVGDCTIRLSLWFPSVLSIKNMSMVSGRMWTTLNRSEPGYFDMVSFEIVENRMMNAPGLKYNYTQIDRVKKHCAKDDARKIGERRYPNVKYLGDLRFDMSLKNAIDQSAWGYANPVFIGENFYNRYPPLQIQVPSVVEPNQSSWNVSYRIGYSFSGQPYHAYRVNEISAEGTYDAQTGVLCLVGCQQGGSSLDCDILINLQLAPLNPKEGEHLIGTIKSMRKTSDPLFFKPLKISSYGIYKTQASETIWWMDIEIIMVLISLTFSCIFIGLQLFHIKKYPNVLPSISITMLAILTLGHMIPLVLNFEALFSRNHNQQNVLFRSGGWLQVNEVLVRVITMVAFLLLFYLLRVAWSSRSADEDKKGLWVAERKTLLFCLPLYAVGGLIALLVHLSSAGVLEKTHRHSLWEDLLSYAGLILDNFLLPQFILNMFWNSKDKSLAPSFYVGTSFVRALPHVYDAYRAHHYIPHLSLSYIYASRDEDLYSSAWDIIIPCEVVVLVVIIYLQQRFGGASILPQRIKESGGYEMVPVVTQ</sequence>
<evidence type="ECO:0000256" key="1">
    <source>
        <dbReference type="ARBA" id="ARBA00000900"/>
    </source>
</evidence>
<keyword evidence="5" id="KW-0808">Transferase</keyword>
<evidence type="ECO:0000256" key="2">
    <source>
        <dbReference type="ARBA" id="ARBA00004127"/>
    </source>
</evidence>
<evidence type="ECO:0000256" key="9">
    <source>
        <dbReference type="ARBA" id="ARBA00023136"/>
    </source>
</evidence>
<keyword evidence="8 10" id="KW-1133">Transmembrane helix</keyword>
<keyword evidence="9 10" id="KW-0472">Membrane</keyword>
<feature type="domain" description="DUF2921" evidence="13">
    <location>
        <begin position="36"/>
        <end position="215"/>
    </location>
</feature>
<feature type="transmembrane region" description="Helical" evidence="10">
    <location>
        <begin position="770"/>
        <end position="792"/>
    </location>
</feature>
<proteinExistence type="predicted"/>
<evidence type="ECO:0000313" key="14">
    <source>
        <dbReference type="EMBL" id="ONK69126.1"/>
    </source>
</evidence>
<feature type="domain" description="DUF2921" evidence="13">
    <location>
        <begin position="429"/>
        <end position="592"/>
    </location>
</feature>
<dbReference type="GO" id="GO:0012505">
    <property type="term" value="C:endomembrane system"/>
    <property type="evidence" value="ECO:0007669"/>
    <property type="project" value="UniProtKB-SubCell"/>
</dbReference>
<comment type="catalytic activity">
    <reaction evidence="1">
        <text>S-ubiquitinyl-[E2 ubiquitin-conjugating enzyme]-L-cysteine + [acceptor protein]-L-lysine = [E2 ubiquitin-conjugating enzyme]-L-cysteine + N(6)-ubiquitinyl-[acceptor protein]-L-lysine.</text>
        <dbReference type="EC" id="2.3.2.27"/>
    </reaction>
</comment>
<comment type="pathway">
    <text evidence="3">Protein modification; protein ubiquitination.</text>
</comment>
<feature type="transmembrane region" description="Helical" evidence="10">
    <location>
        <begin position="608"/>
        <end position="631"/>
    </location>
</feature>
<dbReference type="Proteomes" id="UP000243459">
    <property type="component" value="Chromosome 5"/>
</dbReference>
<feature type="chain" id="PRO_5024374062" description="RING-type E3 ubiquitin transferase" evidence="11">
    <location>
        <begin position="32"/>
        <end position="892"/>
    </location>
</feature>
<reference evidence="15" key="1">
    <citation type="journal article" date="2017" name="Nat. Commun.">
        <title>The asparagus genome sheds light on the origin and evolution of a young Y chromosome.</title>
        <authorList>
            <person name="Harkess A."/>
            <person name="Zhou J."/>
            <person name="Xu C."/>
            <person name="Bowers J.E."/>
            <person name="Van der Hulst R."/>
            <person name="Ayyampalayam S."/>
            <person name="Mercati F."/>
            <person name="Riccardi P."/>
            <person name="McKain M.R."/>
            <person name="Kakrana A."/>
            <person name="Tang H."/>
            <person name="Ray J."/>
            <person name="Groenendijk J."/>
            <person name="Arikit S."/>
            <person name="Mathioni S.M."/>
            <person name="Nakano M."/>
            <person name="Shan H."/>
            <person name="Telgmann-Rauber A."/>
            <person name="Kanno A."/>
            <person name="Yue Z."/>
            <person name="Chen H."/>
            <person name="Li W."/>
            <person name="Chen Y."/>
            <person name="Xu X."/>
            <person name="Zhang Y."/>
            <person name="Luo S."/>
            <person name="Chen H."/>
            <person name="Gao J."/>
            <person name="Mao Z."/>
            <person name="Pires J.C."/>
            <person name="Luo M."/>
            <person name="Kudrna D."/>
            <person name="Wing R.A."/>
            <person name="Meyers B.C."/>
            <person name="Yi K."/>
            <person name="Kong H."/>
            <person name="Lavrijsen P."/>
            <person name="Sunseri F."/>
            <person name="Falavigna A."/>
            <person name="Ye Y."/>
            <person name="Leebens-Mack J.H."/>
            <person name="Chen G."/>
        </authorList>
    </citation>
    <scope>NUCLEOTIDE SEQUENCE [LARGE SCALE GENOMIC DNA]</scope>
    <source>
        <strain evidence="15">cv. DH0086</strain>
    </source>
</reference>
<keyword evidence="6 10" id="KW-0812">Transmembrane</keyword>
<keyword evidence="15" id="KW-1185">Reference proteome</keyword>
<feature type="transmembrane region" description="Helical" evidence="10">
    <location>
        <begin position="733"/>
        <end position="758"/>
    </location>
</feature>
<dbReference type="PANTHER" id="PTHR33389">
    <property type="entry name" value="FAMILY PROTEIN, PUTATIVE (DUF2921)-RELATED"/>
    <property type="match status" value="1"/>
</dbReference>
<evidence type="ECO:0000259" key="12">
    <source>
        <dbReference type="Pfam" id="PF11145"/>
    </source>
</evidence>
<dbReference type="GO" id="GO:0061630">
    <property type="term" value="F:ubiquitin protein ligase activity"/>
    <property type="evidence" value="ECO:0007669"/>
    <property type="project" value="UniProtKB-EC"/>
</dbReference>
<feature type="domain" description="DUF2921" evidence="13">
    <location>
        <begin position="324"/>
        <end position="405"/>
    </location>
</feature>
<feature type="domain" description="SWEET-like" evidence="12">
    <location>
        <begin position="603"/>
        <end position="877"/>
    </location>
</feature>
<keyword evidence="7" id="KW-0833">Ubl conjugation pathway</keyword>
<evidence type="ECO:0000313" key="15">
    <source>
        <dbReference type="Proteomes" id="UP000243459"/>
    </source>
</evidence>
<evidence type="ECO:0000256" key="8">
    <source>
        <dbReference type="ARBA" id="ARBA00022989"/>
    </source>
</evidence>
<dbReference type="InterPro" id="IPR021319">
    <property type="entry name" value="DUF2921"/>
</dbReference>
<gene>
    <name evidence="14" type="ORF">A4U43_C05F19620</name>
</gene>